<dbReference type="KEGG" id="bmu:Bmul_5029"/>
<dbReference type="RefSeq" id="WP_006397924.1">
    <property type="nucleotide sequence ID" value="NC_010086.1"/>
</dbReference>
<reference evidence="6 7" key="1">
    <citation type="submission" date="2007-04" db="EMBL/GenBank/DDBJ databases">
        <title>Complete genome sequence of Burkholderia multivorans ATCC 17616.</title>
        <authorList>
            <person name="Ohtsubo Y."/>
            <person name="Yamashita A."/>
            <person name="Kurokawa K."/>
            <person name="Takami H."/>
            <person name="Yuhara S."/>
            <person name="Nishiyama E."/>
            <person name="Endo R."/>
            <person name="Miyazaki R."/>
            <person name="Ono A."/>
            <person name="Yano K."/>
            <person name="Ito M."/>
            <person name="Sota M."/>
            <person name="Yuji N."/>
            <person name="Hattori M."/>
            <person name="Tsuda M."/>
        </authorList>
    </citation>
    <scope>NUCLEOTIDE SEQUENCE [LARGE SCALE GENOMIC DNA]</scope>
    <source>
        <strain evidence="7">ATCC 17616 / 249</strain>
    </source>
</reference>
<dbReference type="InterPro" id="IPR018060">
    <property type="entry name" value="HTH_AraC"/>
</dbReference>
<feature type="domain" description="HTH araC/xylS-type" evidence="5">
    <location>
        <begin position="165"/>
        <end position="265"/>
    </location>
</feature>
<dbReference type="SUPFAM" id="SSF46689">
    <property type="entry name" value="Homeodomain-like"/>
    <property type="match status" value="1"/>
</dbReference>
<dbReference type="PANTHER" id="PTHR11019">
    <property type="entry name" value="HTH-TYPE TRANSCRIPTIONAL REGULATOR NIMR"/>
    <property type="match status" value="1"/>
</dbReference>
<dbReference type="InterPro" id="IPR014710">
    <property type="entry name" value="RmlC-like_jellyroll"/>
</dbReference>
<dbReference type="FunFam" id="1.10.10.60:FF:000132">
    <property type="entry name" value="AraC family transcriptional regulator"/>
    <property type="match status" value="1"/>
</dbReference>
<dbReference type="InterPro" id="IPR009057">
    <property type="entry name" value="Homeodomain-like_sf"/>
</dbReference>
<dbReference type="Gene3D" id="2.60.120.10">
    <property type="entry name" value="Jelly Rolls"/>
    <property type="match status" value="1"/>
</dbReference>
<dbReference type="PROSITE" id="PS01124">
    <property type="entry name" value="HTH_ARAC_FAMILY_2"/>
    <property type="match status" value="1"/>
</dbReference>
<name>A0A0H3KJF8_BURM1</name>
<gene>
    <name evidence="6" type="ordered locus">BMULJ_03487</name>
</gene>
<keyword evidence="3" id="KW-0238">DNA-binding</keyword>
<keyword evidence="1" id="KW-0678">Repressor</keyword>
<evidence type="ECO:0000313" key="6">
    <source>
        <dbReference type="EMBL" id="BAG45359.1"/>
    </source>
</evidence>
<dbReference type="KEGG" id="bmj:BMULJ_03487"/>
<dbReference type="Gene3D" id="1.10.10.60">
    <property type="entry name" value="Homeodomain-like"/>
    <property type="match status" value="1"/>
</dbReference>
<dbReference type="HOGENOM" id="CLU_000445_87_0_4"/>
<dbReference type="CDD" id="cd06124">
    <property type="entry name" value="cupin_NimR-like_N"/>
    <property type="match status" value="1"/>
</dbReference>
<evidence type="ECO:0000256" key="1">
    <source>
        <dbReference type="ARBA" id="ARBA00022491"/>
    </source>
</evidence>
<dbReference type="STRING" id="395019.BMULJ_03487"/>
<evidence type="ECO:0000313" key="7">
    <source>
        <dbReference type="Proteomes" id="UP000008815"/>
    </source>
</evidence>
<dbReference type="GO" id="GO:0003700">
    <property type="term" value="F:DNA-binding transcription factor activity"/>
    <property type="evidence" value="ECO:0007669"/>
    <property type="project" value="InterPro"/>
</dbReference>
<dbReference type="AlphaFoldDB" id="A0A0H3KJF8"/>
<evidence type="ECO:0000259" key="5">
    <source>
        <dbReference type="PROSITE" id="PS01124"/>
    </source>
</evidence>
<dbReference type="SMART" id="SM00342">
    <property type="entry name" value="HTH_ARAC"/>
    <property type="match status" value="1"/>
</dbReference>
<accession>A0A0H3KJF8</accession>
<organism evidence="6 7">
    <name type="scientific">Burkholderia multivorans (strain ATCC 17616 / 249)</name>
    <dbReference type="NCBI Taxonomy" id="395019"/>
    <lineage>
        <taxon>Bacteria</taxon>
        <taxon>Pseudomonadati</taxon>
        <taxon>Pseudomonadota</taxon>
        <taxon>Betaproteobacteria</taxon>
        <taxon>Burkholderiales</taxon>
        <taxon>Burkholderiaceae</taxon>
        <taxon>Burkholderia</taxon>
        <taxon>Burkholderia cepacia complex</taxon>
    </lineage>
</organism>
<protein>
    <submittedName>
        <fullName evidence="6">AraC family transcriptional regulator</fullName>
    </submittedName>
</protein>
<dbReference type="PANTHER" id="PTHR11019:SF199">
    <property type="entry name" value="HTH-TYPE TRANSCRIPTIONAL REGULATOR NIMR"/>
    <property type="match status" value="1"/>
</dbReference>
<dbReference type="SUPFAM" id="SSF51182">
    <property type="entry name" value="RmlC-like cupins"/>
    <property type="match status" value="1"/>
</dbReference>
<dbReference type="InterPro" id="IPR003313">
    <property type="entry name" value="AraC-bd"/>
</dbReference>
<dbReference type="Proteomes" id="UP000008815">
    <property type="component" value="Chromosome 2"/>
</dbReference>
<evidence type="ECO:0000256" key="4">
    <source>
        <dbReference type="ARBA" id="ARBA00023163"/>
    </source>
</evidence>
<evidence type="ECO:0000256" key="3">
    <source>
        <dbReference type="ARBA" id="ARBA00023125"/>
    </source>
</evidence>
<dbReference type="Pfam" id="PF02311">
    <property type="entry name" value="AraC_binding"/>
    <property type="match status" value="1"/>
</dbReference>
<dbReference type="InterPro" id="IPR011051">
    <property type="entry name" value="RmlC_Cupin_sf"/>
</dbReference>
<dbReference type="InterPro" id="IPR018062">
    <property type="entry name" value="HTH_AraC-typ_CS"/>
</dbReference>
<dbReference type="PROSITE" id="PS00041">
    <property type="entry name" value="HTH_ARAC_FAMILY_1"/>
    <property type="match status" value="1"/>
</dbReference>
<dbReference type="GO" id="GO:0043565">
    <property type="term" value="F:sequence-specific DNA binding"/>
    <property type="evidence" value="ECO:0007669"/>
    <property type="project" value="InterPro"/>
</dbReference>
<keyword evidence="4" id="KW-0804">Transcription</keyword>
<keyword evidence="2" id="KW-0805">Transcription regulation</keyword>
<evidence type="ECO:0000256" key="2">
    <source>
        <dbReference type="ARBA" id="ARBA00023015"/>
    </source>
</evidence>
<sequence>MHKLSHGAGADPAVSLVHSATPRPLVLFGGSVVEPEWRLERHSHRHAQLLYTLSGVIYCEIDGGVWSAPPQCTVWIPGDVPHAARGSAGATFYAVLIEPDAALALPTRCCTLGVSPLLRELLLKAASFPNLYDIDGPQGRLMATLLDELVAAPVEDLYLPMPADRRLRKLIDHLLDEPADKSPLAELARRAGISERSLTRLAAKELGMSLGDWRRRLHVALSLQMLTTGRRVHQVAIDLGYESASSFVTMFRKATGKPPTQYLSDRQR</sequence>
<dbReference type="EMBL" id="AP009386">
    <property type="protein sequence ID" value="BAG45359.1"/>
    <property type="molecule type" value="Genomic_DNA"/>
</dbReference>
<proteinExistence type="predicted"/>
<keyword evidence="7" id="KW-1185">Reference proteome</keyword>
<dbReference type="eggNOG" id="COG2207">
    <property type="taxonomic scope" value="Bacteria"/>
</dbReference>
<dbReference type="Pfam" id="PF12833">
    <property type="entry name" value="HTH_18"/>
    <property type="match status" value="1"/>
</dbReference>